<feature type="transmembrane region" description="Helical" evidence="1">
    <location>
        <begin position="74"/>
        <end position="98"/>
    </location>
</feature>
<dbReference type="AlphaFoldDB" id="A0A5C1Y792"/>
<feature type="transmembrane region" description="Helical" evidence="1">
    <location>
        <begin position="300"/>
        <end position="324"/>
    </location>
</feature>
<feature type="transmembrane region" description="Helical" evidence="1">
    <location>
        <begin position="336"/>
        <end position="356"/>
    </location>
</feature>
<keyword evidence="3" id="KW-1185">Reference proteome</keyword>
<protein>
    <submittedName>
        <fullName evidence="2">Uncharacterized protein</fullName>
    </submittedName>
</protein>
<accession>A0A5C1Y792</accession>
<name>A0A5C1Y792_9MICO</name>
<gene>
    <name evidence="2" type="ORF">FLP23_04350</name>
</gene>
<evidence type="ECO:0000313" key="3">
    <source>
        <dbReference type="Proteomes" id="UP000322159"/>
    </source>
</evidence>
<dbReference type="RefSeq" id="WP_149324732.1">
    <property type="nucleotide sequence ID" value="NZ_CP043504.1"/>
</dbReference>
<dbReference type="InterPro" id="IPR045931">
    <property type="entry name" value="DUF6350"/>
</dbReference>
<feature type="transmembrane region" description="Helical" evidence="1">
    <location>
        <begin position="119"/>
        <end position="137"/>
    </location>
</feature>
<feature type="transmembrane region" description="Helical" evidence="1">
    <location>
        <begin position="238"/>
        <end position="263"/>
    </location>
</feature>
<reference evidence="2 3" key="1">
    <citation type="submission" date="2019-09" db="EMBL/GenBank/DDBJ databases">
        <title>Genome sequencing of strain KACC 19322.</title>
        <authorList>
            <person name="Heo J."/>
            <person name="Kim S.-J."/>
            <person name="Kim J.-S."/>
            <person name="Hong S.-B."/>
            <person name="Kwon S.-W."/>
        </authorList>
    </citation>
    <scope>NUCLEOTIDE SEQUENCE [LARGE SCALE GENOMIC DNA]</scope>
    <source>
        <strain evidence="2 3">KACC 19322</strain>
    </source>
</reference>
<keyword evidence="1" id="KW-1133">Transmembrane helix</keyword>
<dbReference type="Proteomes" id="UP000322159">
    <property type="component" value="Chromosome"/>
</dbReference>
<feature type="transmembrane region" description="Helical" evidence="1">
    <location>
        <begin position="143"/>
        <end position="163"/>
    </location>
</feature>
<feature type="transmembrane region" description="Helical" evidence="1">
    <location>
        <begin position="275"/>
        <end position="294"/>
    </location>
</feature>
<feature type="transmembrane region" description="Helical" evidence="1">
    <location>
        <begin position="376"/>
        <end position="399"/>
    </location>
</feature>
<dbReference type="EMBL" id="CP043504">
    <property type="protein sequence ID" value="QEO09308.1"/>
    <property type="molecule type" value="Genomic_DNA"/>
</dbReference>
<proteinExistence type="predicted"/>
<feature type="transmembrane region" description="Helical" evidence="1">
    <location>
        <begin position="204"/>
        <end position="226"/>
    </location>
</feature>
<evidence type="ECO:0000256" key="1">
    <source>
        <dbReference type="SAM" id="Phobius"/>
    </source>
</evidence>
<evidence type="ECO:0000313" key="2">
    <source>
        <dbReference type="EMBL" id="QEO09308.1"/>
    </source>
</evidence>
<sequence>MSRRITLLFSAFEALLVAAIGVAIPLLPATILWAAQFGFAPDWVGFWRASVDIWLIGHGVDVRFTLDEATAAAIGAPAGTVVLVTIAALGFALLTLLLGVRAGARVAETGHRLLGESTAFLVFAAVSFAVSFSAVHADARPSLVQGTLLPAAIFGAGLLLGVLRAGAERGPDANGSSLRDWIADWNPRVRAGIVAALRAGTASVALLLLASAIATTVVIIAGYAQVIRLYESLHGEVLGGAVLTAGQLAFAPNLVIWAASWFAGPGFALGVGSQVSPLGTMVGPLPAVPVLGALPSGDLAFGFVGLIVPIIAGALAAAAARPALVRALDDGPRARWFALATVGGAAFGGLLLGLLAAASAGGLGPGRFSQLGPDPVAVGVAAALEFAVGIALGFATGALPGRLRRDRGGERAASDR</sequence>
<dbReference type="Pfam" id="PF19877">
    <property type="entry name" value="DUF6350"/>
    <property type="match status" value="1"/>
</dbReference>
<dbReference type="KEGG" id="lyk:FLP23_04350"/>
<keyword evidence="1" id="KW-0472">Membrane</keyword>
<keyword evidence="1" id="KW-0812">Transmembrane</keyword>
<organism evidence="2 3">
    <name type="scientific">Protaetiibacter larvae</name>
    <dbReference type="NCBI Taxonomy" id="2592654"/>
    <lineage>
        <taxon>Bacteria</taxon>
        <taxon>Bacillati</taxon>
        <taxon>Actinomycetota</taxon>
        <taxon>Actinomycetes</taxon>
        <taxon>Micrococcales</taxon>
        <taxon>Microbacteriaceae</taxon>
        <taxon>Protaetiibacter</taxon>
    </lineage>
</organism>
<dbReference type="OrthoDB" id="3742900at2"/>